<protein>
    <submittedName>
        <fullName evidence="3">Uncharacterized protein</fullName>
    </submittedName>
</protein>
<accession>A0ABD1Y6Y1</accession>
<name>A0ABD1Y6Y1_9MARC</name>
<reference evidence="3 4" key="1">
    <citation type="submission" date="2024-09" db="EMBL/GenBank/DDBJ databases">
        <title>Chromosome-scale assembly of Riccia fluitans.</title>
        <authorList>
            <person name="Paukszto L."/>
            <person name="Sawicki J."/>
            <person name="Karawczyk K."/>
            <person name="Piernik-Szablinska J."/>
            <person name="Szczecinska M."/>
            <person name="Mazdziarz M."/>
        </authorList>
    </citation>
    <scope>NUCLEOTIDE SEQUENCE [LARGE SCALE GENOMIC DNA]</scope>
    <source>
        <strain evidence="3">Rf_01</strain>
        <tissue evidence="3">Aerial parts of the thallus</tissue>
    </source>
</reference>
<feature type="region of interest" description="Disordered" evidence="1">
    <location>
        <begin position="67"/>
        <end position="101"/>
    </location>
</feature>
<evidence type="ECO:0000256" key="2">
    <source>
        <dbReference type="SAM" id="Phobius"/>
    </source>
</evidence>
<comment type="caution">
    <text evidence="3">The sequence shown here is derived from an EMBL/GenBank/DDBJ whole genome shotgun (WGS) entry which is preliminary data.</text>
</comment>
<keyword evidence="2" id="KW-1133">Transmembrane helix</keyword>
<dbReference type="PANTHER" id="PTHR37186:SF1">
    <property type="entry name" value="OS06G0524500 PROTEIN"/>
    <property type="match status" value="1"/>
</dbReference>
<dbReference type="AlphaFoldDB" id="A0ABD1Y6Y1"/>
<evidence type="ECO:0000313" key="4">
    <source>
        <dbReference type="Proteomes" id="UP001605036"/>
    </source>
</evidence>
<evidence type="ECO:0000313" key="3">
    <source>
        <dbReference type="EMBL" id="KAL2621362.1"/>
    </source>
</evidence>
<keyword evidence="2" id="KW-0812">Transmembrane</keyword>
<dbReference type="EMBL" id="JBHFFA010000006">
    <property type="protein sequence ID" value="KAL2621362.1"/>
    <property type="molecule type" value="Genomic_DNA"/>
</dbReference>
<organism evidence="3 4">
    <name type="scientific">Riccia fluitans</name>
    <dbReference type="NCBI Taxonomy" id="41844"/>
    <lineage>
        <taxon>Eukaryota</taxon>
        <taxon>Viridiplantae</taxon>
        <taxon>Streptophyta</taxon>
        <taxon>Embryophyta</taxon>
        <taxon>Marchantiophyta</taxon>
        <taxon>Marchantiopsida</taxon>
        <taxon>Marchantiidae</taxon>
        <taxon>Marchantiales</taxon>
        <taxon>Ricciaceae</taxon>
        <taxon>Riccia</taxon>
    </lineage>
</organism>
<evidence type="ECO:0000256" key="1">
    <source>
        <dbReference type="SAM" id="MobiDB-lite"/>
    </source>
</evidence>
<keyword evidence="4" id="KW-1185">Reference proteome</keyword>
<gene>
    <name evidence="3" type="ORF">R1flu_001567</name>
</gene>
<keyword evidence="2" id="KW-0472">Membrane</keyword>
<dbReference type="Proteomes" id="UP001605036">
    <property type="component" value="Unassembled WGS sequence"/>
</dbReference>
<feature type="compositionally biased region" description="Pro residues" evidence="1">
    <location>
        <begin position="78"/>
        <end position="95"/>
    </location>
</feature>
<dbReference type="PANTHER" id="PTHR37186">
    <property type="entry name" value="OS06G0524500 PROTEIN"/>
    <property type="match status" value="1"/>
</dbReference>
<proteinExistence type="predicted"/>
<sequence>MVGFKTSVSSSLRSRKRCFDFRASLLSPGYNYMFSSTPLVSGVTSPVFHSSARTSSRLPVAFVPFSSSAGPSESSTPKIPPTSPNEFPPPPPINPPETVNPDPATLREQWRYATRMYSIWYGHAWGTAILAVFALKRQKSTRSSCHGRYCKYMTVVSFGQRRRVWVVCDFSLPLEILHLAWT</sequence>
<feature type="transmembrane region" description="Helical" evidence="2">
    <location>
        <begin position="117"/>
        <end position="135"/>
    </location>
</feature>